<evidence type="ECO:0000256" key="2">
    <source>
        <dbReference type="ARBA" id="ARBA00022737"/>
    </source>
</evidence>
<evidence type="ECO:0000256" key="5">
    <source>
        <dbReference type="SAM" id="SignalP"/>
    </source>
</evidence>
<dbReference type="EMBL" id="RSCK01000073">
    <property type="protein sequence ID" value="RUT05835.1"/>
    <property type="molecule type" value="Genomic_DNA"/>
</dbReference>
<feature type="domain" description="Ig-like" evidence="6">
    <location>
        <begin position="338"/>
        <end position="447"/>
    </location>
</feature>
<dbReference type="Gene3D" id="2.160.20.10">
    <property type="entry name" value="Single-stranded right-handed beta-helix, Pectin lyase-like"/>
    <property type="match status" value="1"/>
</dbReference>
<dbReference type="InterPro" id="IPR006626">
    <property type="entry name" value="PbH1"/>
</dbReference>
<name>A0AB37UDB1_9CYAN</name>
<evidence type="ECO:0000256" key="4">
    <source>
        <dbReference type="SAM" id="MobiDB-lite"/>
    </source>
</evidence>
<sequence length="510" mass="53694">MKFQNTHRVLTSACILSGTLVFSNAVPSTALANLQVVTLETIAQPANLAQQHILYVNPQQGRNSASAGTRESTPLKTITYALQQAESGTVIQLAPGQYQTGETFPLQLKPGVFLRGNESQQGEGVAIVGGGEHSSQIFFTRQNSTVVAAGNSQISGVTITNPNTRGTGIWVESTNPIIRRNTFTNSKREGIFVTGTANPKIQNNLLTNNEANGISVTGAAKGDIQGNVFQNNGFGLAIGGSSAPLVADNQIRESRNGVVVTEKARPTLQGNQITNNSEYGLVVIGEAQPKVGNNDLQNNGFQEQLISRVPQGVAPTPTDRVEGTQSVTGGASTPARTPAVAQIPAPEEQATSFSCAKMGAGITAIAQQGSASIPQPTLTWNRDLVPTDLTPEQLCQVVTQRLNQLVAENGGNLKNLLLTVGAVDQKPGVCLVKESQSSCTQNNLVLSLNPEMAQKATEVLQNLVAFDVPGLGRAVRESQGQPFVSLAAVAESLAPAKGLWFVGEKEETPF</sequence>
<proteinExistence type="predicted"/>
<dbReference type="RefSeq" id="WP_127024428.1">
    <property type="nucleotide sequence ID" value="NZ_RSCK01000073.1"/>
</dbReference>
<evidence type="ECO:0000256" key="1">
    <source>
        <dbReference type="ARBA" id="ARBA00004906"/>
    </source>
</evidence>
<dbReference type="SUPFAM" id="SSF51126">
    <property type="entry name" value="Pectin lyase-like"/>
    <property type="match status" value="1"/>
</dbReference>
<protein>
    <recommendedName>
        <fullName evidence="6">Ig-like domain-containing protein</fullName>
    </recommendedName>
</protein>
<reference evidence="7 8" key="1">
    <citation type="journal article" date="2019" name="Genome Biol. Evol.">
        <title>Day and night: Metabolic profiles and evolutionary relationships of six axenic non-marine cyanobacteria.</title>
        <authorList>
            <person name="Will S.E."/>
            <person name="Henke P."/>
            <person name="Boedeker C."/>
            <person name="Huang S."/>
            <person name="Brinkmann H."/>
            <person name="Rohde M."/>
            <person name="Jarek M."/>
            <person name="Friedl T."/>
            <person name="Seufert S."/>
            <person name="Schumacher M."/>
            <person name="Overmann J."/>
            <person name="Neumann-Schaal M."/>
            <person name="Petersen J."/>
        </authorList>
    </citation>
    <scope>NUCLEOTIDE SEQUENCE [LARGE SCALE GENOMIC DNA]</scope>
    <source>
        <strain evidence="7 8">SAG 39.79</strain>
    </source>
</reference>
<evidence type="ECO:0000313" key="7">
    <source>
        <dbReference type="EMBL" id="RUT05835.1"/>
    </source>
</evidence>
<dbReference type="Pfam" id="PF14218">
    <property type="entry name" value="COP23"/>
    <property type="match status" value="1"/>
</dbReference>
<gene>
    <name evidence="7" type="ORF">DSM107010_54230</name>
</gene>
<dbReference type="Proteomes" id="UP000282574">
    <property type="component" value="Unassembled WGS sequence"/>
</dbReference>
<keyword evidence="5" id="KW-0732">Signal</keyword>
<accession>A0AB37UDB1</accession>
<dbReference type="AlphaFoldDB" id="A0AB37UDB1"/>
<dbReference type="PANTHER" id="PTHR22990">
    <property type="entry name" value="F-BOX ONLY PROTEIN"/>
    <property type="match status" value="1"/>
</dbReference>
<keyword evidence="3" id="KW-0833">Ubl conjugation pathway</keyword>
<dbReference type="InterPro" id="IPR022441">
    <property type="entry name" value="Para_beta_helix_rpt-2"/>
</dbReference>
<dbReference type="InterPro" id="IPR007110">
    <property type="entry name" value="Ig-like_dom"/>
</dbReference>
<feature type="chain" id="PRO_5044309433" description="Ig-like domain-containing protein" evidence="5">
    <location>
        <begin position="33"/>
        <end position="510"/>
    </location>
</feature>
<feature type="region of interest" description="Disordered" evidence="4">
    <location>
        <begin position="312"/>
        <end position="337"/>
    </location>
</feature>
<evidence type="ECO:0000259" key="6">
    <source>
        <dbReference type="PROSITE" id="PS50835"/>
    </source>
</evidence>
<dbReference type="PANTHER" id="PTHR22990:SF15">
    <property type="entry name" value="F-BOX ONLY PROTEIN 10"/>
    <property type="match status" value="1"/>
</dbReference>
<keyword evidence="8" id="KW-1185">Reference proteome</keyword>
<dbReference type="PROSITE" id="PS50835">
    <property type="entry name" value="IG_LIKE"/>
    <property type="match status" value="1"/>
</dbReference>
<evidence type="ECO:0000313" key="8">
    <source>
        <dbReference type="Proteomes" id="UP000282574"/>
    </source>
</evidence>
<dbReference type="InterPro" id="IPR025478">
    <property type="entry name" value="COP23"/>
</dbReference>
<comment type="pathway">
    <text evidence="1">Protein modification; protein ubiquitination.</text>
</comment>
<feature type="compositionally biased region" description="Polar residues" evidence="4">
    <location>
        <begin position="323"/>
        <end position="335"/>
    </location>
</feature>
<feature type="signal peptide" evidence="5">
    <location>
        <begin position="1"/>
        <end position="32"/>
    </location>
</feature>
<dbReference type="SMART" id="SM00710">
    <property type="entry name" value="PbH1"/>
    <property type="match status" value="6"/>
</dbReference>
<dbReference type="InterPro" id="IPR051550">
    <property type="entry name" value="SCF-Subunits/Alg-Epimerases"/>
</dbReference>
<evidence type="ECO:0000256" key="3">
    <source>
        <dbReference type="ARBA" id="ARBA00022786"/>
    </source>
</evidence>
<comment type="caution">
    <text evidence="7">The sequence shown here is derived from an EMBL/GenBank/DDBJ whole genome shotgun (WGS) entry which is preliminary data.</text>
</comment>
<dbReference type="InterPro" id="IPR011459">
    <property type="entry name" value="DUF1565"/>
</dbReference>
<dbReference type="Pfam" id="PF07602">
    <property type="entry name" value="DUF1565"/>
    <property type="match status" value="1"/>
</dbReference>
<organism evidence="7 8">
    <name type="scientific">Chroococcidiopsis cubana SAG 39.79</name>
    <dbReference type="NCBI Taxonomy" id="388085"/>
    <lineage>
        <taxon>Bacteria</taxon>
        <taxon>Bacillati</taxon>
        <taxon>Cyanobacteriota</taxon>
        <taxon>Cyanophyceae</taxon>
        <taxon>Chroococcidiopsidales</taxon>
        <taxon>Chroococcidiopsidaceae</taxon>
        <taxon>Chroococcidiopsis</taxon>
    </lineage>
</organism>
<keyword evidence="2" id="KW-0677">Repeat</keyword>
<dbReference type="InterPro" id="IPR011050">
    <property type="entry name" value="Pectin_lyase_fold/virulence"/>
</dbReference>
<dbReference type="InterPro" id="IPR012334">
    <property type="entry name" value="Pectin_lyas_fold"/>
</dbReference>
<dbReference type="NCBIfam" id="TIGR03804">
    <property type="entry name" value="para_beta_helix"/>
    <property type="match status" value="3"/>
</dbReference>